<dbReference type="Gene3D" id="2.60.40.790">
    <property type="match status" value="1"/>
</dbReference>
<proteinExistence type="inferred from homology"/>
<dbReference type="AlphaFoldDB" id="A0A9D2PTT6"/>
<dbReference type="InterPro" id="IPR008978">
    <property type="entry name" value="HSP20-like_chaperone"/>
</dbReference>
<accession>A0A9D2PTT6</accession>
<evidence type="ECO:0000256" key="1">
    <source>
        <dbReference type="PROSITE-ProRule" id="PRU00285"/>
    </source>
</evidence>
<dbReference type="PROSITE" id="PS01031">
    <property type="entry name" value="SHSP"/>
    <property type="match status" value="1"/>
</dbReference>
<dbReference type="SUPFAM" id="SSF49764">
    <property type="entry name" value="HSP20-like chaperones"/>
    <property type="match status" value="1"/>
</dbReference>
<comment type="similarity">
    <text evidence="1 2">Belongs to the small heat shock protein (HSP20) family.</text>
</comment>
<comment type="caution">
    <text evidence="4">The sequence shown here is derived from an EMBL/GenBank/DDBJ whole genome shotgun (WGS) entry which is preliminary data.</text>
</comment>
<dbReference type="InterPro" id="IPR002068">
    <property type="entry name" value="A-crystallin/Hsp20_dom"/>
</dbReference>
<protein>
    <submittedName>
        <fullName evidence="4">Hsp20/alpha crystallin family protein</fullName>
    </submittedName>
</protein>
<organism evidence="4 5">
    <name type="scientific">Candidatus Enterocloster excrementigallinarum</name>
    <dbReference type="NCBI Taxonomy" id="2838558"/>
    <lineage>
        <taxon>Bacteria</taxon>
        <taxon>Bacillati</taxon>
        <taxon>Bacillota</taxon>
        <taxon>Clostridia</taxon>
        <taxon>Lachnospirales</taxon>
        <taxon>Lachnospiraceae</taxon>
        <taxon>Enterocloster</taxon>
    </lineage>
</organism>
<dbReference type="Pfam" id="PF00011">
    <property type="entry name" value="HSP20"/>
    <property type="match status" value="1"/>
</dbReference>
<evidence type="ECO:0000313" key="4">
    <source>
        <dbReference type="EMBL" id="HJC67143.1"/>
    </source>
</evidence>
<gene>
    <name evidence="4" type="ORF">H9931_10580</name>
</gene>
<name>A0A9D2PTT6_9FIRM</name>
<reference evidence="4" key="1">
    <citation type="journal article" date="2021" name="PeerJ">
        <title>Extensive microbial diversity within the chicken gut microbiome revealed by metagenomics and culture.</title>
        <authorList>
            <person name="Gilroy R."/>
            <person name="Ravi A."/>
            <person name="Getino M."/>
            <person name="Pursley I."/>
            <person name="Horton D.L."/>
            <person name="Alikhan N.F."/>
            <person name="Baker D."/>
            <person name="Gharbi K."/>
            <person name="Hall N."/>
            <person name="Watson M."/>
            <person name="Adriaenssens E.M."/>
            <person name="Foster-Nyarko E."/>
            <person name="Jarju S."/>
            <person name="Secka A."/>
            <person name="Antonio M."/>
            <person name="Oren A."/>
            <person name="Chaudhuri R.R."/>
            <person name="La Ragione R."/>
            <person name="Hildebrand F."/>
            <person name="Pallen M.J."/>
        </authorList>
    </citation>
    <scope>NUCLEOTIDE SEQUENCE</scope>
    <source>
        <strain evidence="4">CHK198-12963</strain>
    </source>
</reference>
<feature type="domain" description="SHSP" evidence="3">
    <location>
        <begin position="29"/>
        <end position="144"/>
    </location>
</feature>
<dbReference type="EMBL" id="DWWB01000055">
    <property type="protein sequence ID" value="HJC67143.1"/>
    <property type="molecule type" value="Genomic_DNA"/>
</dbReference>
<evidence type="ECO:0000256" key="2">
    <source>
        <dbReference type="RuleBase" id="RU003616"/>
    </source>
</evidence>
<sequence length="144" mass="16286">MMLIPRGNYGLNLLDDFFNDPFFTSSSEKQEPARKMPIMRTDILEKDGNYILEIELPGYGKEEIQAELKDGYLTVTAQHAGGQKAEGSYLHRERYTGGCKRTFFVGEELRQEDIHAAFANGLLRLTIPKEAPKVEAAPKYISIN</sequence>
<evidence type="ECO:0000259" key="3">
    <source>
        <dbReference type="PROSITE" id="PS01031"/>
    </source>
</evidence>
<dbReference type="Proteomes" id="UP000823863">
    <property type="component" value="Unassembled WGS sequence"/>
</dbReference>
<dbReference type="CDD" id="cd06471">
    <property type="entry name" value="ACD_LpsHSP_like"/>
    <property type="match status" value="1"/>
</dbReference>
<dbReference type="InterPro" id="IPR031107">
    <property type="entry name" value="Small_HSP"/>
</dbReference>
<evidence type="ECO:0000313" key="5">
    <source>
        <dbReference type="Proteomes" id="UP000823863"/>
    </source>
</evidence>
<dbReference type="PANTHER" id="PTHR11527">
    <property type="entry name" value="HEAT-SHOCK PROTEIN 20 FAMILY MEMBER"/>
    <property type="match status" value="1"/>
</dbReference>
<reference evidence="4" key="2">
    <citation type="submission" date="2021-04" db="EMBL/GenBank/DDBJ databases">
        <authorList>
            <person name="Gilroy R."/>
        </authorList>
    </citation>
    <scope>NUCLEOTIDE SEQUENCE</scope>
    <source>
        <strain evidence="4">CHK198-12963</strain>
    </source>
</reference>